<organism evidence="2 3">
    <name type="scientific">Rhodoplanes elegans</name>
    <dbReference type="NCBI Taxonomy" id="29408"/>
    <lineage>
        <taxon>Bacteria</taxon>
        <taxon>Pseudomonadati</taxon>
        <taxon>Pseudomonadota</taxon>
        <taxon>Alphaproteobacteria</taxon>
        <taxon>Hyphomicrobiales</taxon>
        <taxon>Nitrobacteraceae</taxon>
        <taxon>Rhodoplanes</taxon>
    </lineage>
</organism>
<feature type="transmembrane region" description="Helical" evidence="1">
    <location>
        <begin position="120"/>
        <end position="139"/>
    </location>
</feature>
<name>A0A327KJY2_9BRAD</name>
<feature type="transmembrane region" description="Helical" evidence="1">
    <location>
        <begin position="49"/>
        <end position="76"/>
    </location>
</feature>
<evidence type="ECO:0000256" key="1">
    <source>
        <dbReference type="SAM" id="Phobius"/>
    </source>
</evidence>
<sequence>MFEGIALRWQARLDTLVKSGVWAAIAGLASFGALVFLGAAVFIRAQEEFGAIATSLGFAGVFLLVALIGASGLAVVRRRAARREAIIAQSVASSVPPWWMDPRLVTTGLALGRSLGGRRMLSLGLVGAFVVGLVLSRGVDRR</sequence>
<accession>A0A327KJY2</accession>
<dbReference type="OrthoDB" id="8098681at2"/>
<dbReference type="Proteomes" id="UP000248863">
    <property type="component" value="Unassembled WGS sequence"/>
</dbReference>
<dbReference type="RefSeq" id="WP_111358027.1">
    <property type="nucleotide sequence ID" value="NZ_NHSK01000036.1"/>
</dbReference>
<feature type="transmembrane region" description="Helical" evidence="1">
    <location>
        <begin position="21"/>
        <end position="43"/>
    </location>
</feature>
<comment type="caution">
    <text evidence="2">The sequence shown here is derived from an EMBL/GenBank/DDBJ whole genome shotgun (WGS) entry which is preliminary data.</text>
</comment>
<keyword evidence="1" id="KW-0472">Membrane</keyword>
<gene>
    <name evidence="2" type="ORF">CH338_15400</name>
</gene>
<protein>
    <submittedName>
        <fullName evidence="2">Uncharacterized protein</fullName>
    </submittedName>
</protein>
<keyword evidence="3" id="KW-1185">Reference proteome</keyword>
<keyword evidence="1" id="KW-1133">Transmembrane helix</keyword>
<evidence type="ECO:0000313" key="3">
    <source>
        <dbReference type="Proteomes" id="UP000248863"/>
    </source>
</evidence>
<proteinExistence type="predicted"/>
<keyword evidence="1" id="KW-0812">Transmembrane</keyword>
<dbReference type="AlphaFoldDB" id="A0A327KJY2"/>
<evidence type="ECO:0000313" key="2">
    <source>
        <dbReference type="EMBL" id="RAI37642.1"/>
    </source>
</evidence>
<reference evidence="2 3" key="1">
    <citation type="submission" date="2017-07" db="EMBL/GenBank/DDBJ databases">
        <title>Draft Genome Sequences of Select Purple Nonsulfur Bacteria.</title>
        <authorList>
            <person name="Lasarre B."/>
            <person name="Mckinlay J.B."/>
        </authorList>
    </citation>
    <scope>NUCLEOTIDE SEQUENCE [LARGE SCALE GENOMIC DNA]</scope>
    <source>
        <strain evidence="2 3">DSM 11907</strain>
    </source>
</reference>
<dbReference type="EMBL" id="NPEU01000171">
    <property type="protein sequence ID" value="RAI37642.1"/>
    <property type="molecule type" value="Genomic_DNA"/>
</dbReference>